<dbReference type="Gene3D" id="3.40.250.10">
    <property type="entry name" value="Rhodanese-like domain"/>
    <property type="match status" value="1"/>
</dbReference>
<dbReference type="SUPFAM" id="SSF52821">
    <property type="entry name" value="Rhodanese/Cell cycle control phosphatase"/>
    <property type="match status" value="1"/>
</dbReference>
<evidence type="ECO:0000256" key="1">
    <source>
        <dbReference type="SAM" id="MobiDB-lite"/>
    </source>
</evidence>
<dbReference type="AlphaFoldDB" id="A0A5C3Q6U7"/>
<dbReference type="InterPro" id="IPR001763">
    <property type="entry name" value="Rhodanese-like_dom"/>
</dbReference>
<dbReference type="GO" id="GO:0005634">
    <property type="term" value="C:nucleus"/>
    <property type="evidence" value="ECO:0007669"/>
    <property type="project" value="TreeGrafter"/>
</dbReference>
<feature type="region of interest" description="Disordered" evidence="1">
    <location>
        <begin position="1"/>
        <end position="20"/>
    </location>
</feature>
<dbReference type="Pfam" id="PF00581">
    <property type="entry name" value="Rhodanese"/>
    <property type="match status" value="1"/>
</dbReference>
<gene>
    <name evidence="3" type="ORF">BDV98DRAFT_573816</name>
</gene>
<evidence type="ECO:0000313" key="4">
    <source>
        <dbReference type="Proteomes" id="UP000305067"/>
    </source>
</evidence>
<dbReference type="GO" id="GO:0005737">
    <property type="term" value="C:cytoplasm"/>
    <property type="evidence" value="ECO:0007669"/>
    <property type="project" value="TreeGrafter"/>
</dbReference>
<dbReference type="Proteomes" id="UP000305067">
    <property type="component" value="Unassembled WGS sequence"/>
</dbReference>
<dbReference type="EMBL" id="ML178844">
    <property type="protein sequence ID" value="TFK97805.1"/>
    <property type="molecule type" value="Genomic_DNA"/>
</dbReference>
<proteinExistence type="predicted"/>
<dbReference type="OrthoDB" id="8300214at2759"/>
<protein>
    <submittedName>
        <fullName evidence="3">Rhodanese-like domain-containing protein</fullName>
    </submittedName>
</protein>
<dbReference type="InterPro" id="IPR036873">
    <property type="entry name" value="Rhodanese-like_dom_sf"/>
</dbReference>
<accession>A0A5C3Q6U7</accession>
<keyword evidence="4" id="KW-1185">Reference proteome</keyword>
<dbReference type="STRING" id="1884261.A0A5C3Q6U7"/>
<dbReference type="GO" id="GO:0004725">
    <property type="term" value="F:protein tyrosine phosphatase activity"/>
    <property type="evidence" value="ECO:0007669"/>
    <property type="project" value="TreeGrafter"/>
</dbReference>
<sequence>MTEQPWHAAFPQPNPKTPVHSITPADLAAKLRAGEGTTHKLLVVDVRRTDFENAAIHSAVNAPAHSLYPTLRPGLLKMFSAFESVVFHCNSCSPGGRGDRCARWYQEAVDEAGLNDRTKALVLQGGIKAWVAEYGDDEEVTLKL</sequence>
<name>A0A5C3Q6U7_9AGAR</name>
<dbReference type="PANTHER" id="PTHR10828:SF50">
    <property type="entry name" value="REDUCTASE (ARC2), PUTATIVE (AFU_ORTHOLOGUE AFUA_6G13400)-RELATED"/>
    <property type="match status" value="1"/>
</dbReference>
<dbReference type="PANTHER" id="PTHR10828">
    <property type="entry name" value="M-PHASE INDUCER PHOSPHATASE DUAL SPECIFICITY PHOSPHATASE CDC25"/>
    <property type="match status" value="1"/>
</dbReference>
<organism evidence="3 4">
    <name type="scientific">Pterulicium gracile</name>
    <dbReference type="NCBI Taxonomy" id="1884261"/>
    <lineage>
        <taxon>Eukaryota</taxon>
        <taxon>Fungi</taxon>
        <taxon>Dikarya</taxon>
        <taxon>Basidiomycota</taxon>
        <taxon>Agaricomycotina</taxon>
        <taxon>Agaricomycetes</taxon>
        <taxon>Agaricomycetidae</taxon>
        <taxon>Agaricales</taxon>
        <taxon>Pleurotineae</taxon>
        <taxon>Pterulaceae</taxon>
        <taxon>Pterulicium</taxon>
    </lineage>
</organism>
<dbReference type="PROSITE" id="PS50206">
    <property type="entry name" value="RHODANESE_3"/>
    <property type="match status" value="1"/>
</dbReference>
<evidence type="ECO:0000259" key="2">
    <source>
        <dbReference type="PROSITE" id="PS50206"/>
    </source>
</evidence>
<evidence type="ECO:0000313" key="3">
    <source>
        <dbReference type="EMBL" id="TFK97805.1"/>
    </source>
</evidence>
<feature type="domain" description="Rhodanese" evidence="2">
    <location>
        <begin position="37"/>
        <end position="139"/>
    </location>
</feature>
<reference evidence="3 4" key="1">
    <citation type="journal article" date="2019" name="Nat. Ecol. Evol.">
        <title>Megaphylogeny resolves global patterns of mushroom evolution.</title>
        <authorList>
            <person name="Varga T."/>
            <person name="Krizsan K."/>
            <person name="Foldi C."/>
            <person name="Dima B."/>
            <person name="Sanchez-Garcia M."/>
            <person name="Sanchez-Ramirez S."/>
            <person name="Szollosi G.J."/>
            <person name="Szarkandi J.G."/>
            <person name="Papp V."/>
            <person name="Albert L."/>
            <person name="Andreopoulos W."/>
            <person name="Angelini C."/>
            <person name="Antonin V."/>
            <person name="Barry K.W."/>
            <person name="Bougher N.L."/>
            <person name="Buchanan P."/>
            <person name="Buyck B."/>
            <person name="Bense V."/>
            <person name="Catcheside P."/>
            <person name="Chovatia M."/>
            <person name="Cooper J."/>
            <person name="Damon W."/>
            <person name="Desjardin D."/>
            <person name="Finy P."/>
            <person name="Geml J."/>
            <person name="Haridas S."/>
            <person name="Hughes K."/>
            <person name="Justo A."/>
            <person name="Karasinski D."/>
            <person name="Kautmanova I."/>
            <person name="Kiss B."/>
            <person name="Kocsube S."/>
            <person name="Kotiranta H."/>
            <person name="LaButti K.M."/>
            <person name="Lechner B.E."/>
            <person name="Liimatainen K."/>
            <person name="Lipzen A."/>
            <person name="Lukacs Z."/>
            <person name="Mihaltcheva S."/>
            <person name="Morgado L.N."/>
            <person name="Niskanen T."/>
            <person name="Noordeloos M.E."/>
            <person name="Ohm R.A."/>
            <person name="Ortiz-Santana B."/>
            <person name="Ovrebo C."/>
            <person name="Racz N."/>
            <person name="Riley R."/>
            <person name="Savchenko A."/>
            <person name="Shiryaev A."/>
            <person name="Soop K."/>
            <person name="Spirin V."/>
            <person name="Szebenyi C."/>
            <person name="Tomsovsky M."/>
            <person name="Tulloss R.E."/>
            <person name="Uehling J."/>
            <person name="Grigoriev I.V."/>
            <person name="Vagvolgyi C."/>
            <person name="Papp T."/>
            <person name="Martin F.M."/>
            <person name="Miettinen O."/>
            <person name="Hibbett D.S."/>
            <person name="Nagy L.G."/>
        </authorList>
    </citation>
    <scope>NUCLEOTIDE SEQUENCE [LARGE SCALE GENOMIC DNA]</scope>
    <source>
        <strain evidence="3 4">CBS 309.79</strain>
    </source>
</reference>